<evidence type="ECO:0000259" key="6">
    <source>
        <dbReference type="PROSITE" id="PS50066"/>
    </source>
</evidence>
<dbReference type="PRINTS" id="PR00404">
    <property type="entry name" value="MADSDOMAIN"/>
</dbReference>
<reference evidence="7" key="1">
    <citation type="submission" date="2020-03" db="EMBL/GenBank/DDBJ databases">
        <title>A high-quality chromosome-level genome assembly of a woody plant with both climbing and erect habits, Rhamnella rubrinervis.</title>
        <authorList>
            <person name="Lu Z."/>
            <person name="Yang Y."/>
            <person name="Zhu X."/>
            <person name="Sun Y."/>
        </authorList>
    </citation>
    <scope>NUCLEOTIDE SEQUENCE</scope>
    <source>
        <strain evidence="7">BYM</strain>
        <tissue evidence="7">Leaf</tissue>
    </source>
</reference>
<accession>A0A8K0DNH1</accession>
<dbReference type="GO" id="GO:0045944">
    <property type="term" value="P:positive regulation of transcription by RNA polymerase II"/>
    <property type="evidence" value="ECO:0007669"/>
    <property type="project" value="InterPro"/>
</dbReference>
<dbReference type="GO" id="GO:0000981">
    <property type="term" value="F:DNA-binding transcription factor activity, RNA polymerase II-specific"/>
    <property type="evidence" value="ECO:0007669"/>
    <property type="project" value="InterPro"/>
</dbReference>
<evidence type="ECO:0000256" key="2">
    <source>
        <dbReference type="ARBA" id="ARBA00023015"/>
    </source>
</evidence>
<dbReference type="Proteomes" id="UP000796880">
    <property type="component" value="Unassembled WGS sequence"/>
</dbReference>
<dbReference type="SMART" id="SM00432">
    <property type="entry name" value="MADS"/>
    <property type="match status" value="1"/>
</dbReference>
<dbReference type="OrthoDB" id="1141271at2759"/>
<dbReference type="PANTHER" id="PTHR48019">
    <property type="entry name" value="SERUM RESPONSE FACTOR HOMOLOG"/>
    <property type="match status" value="1"/>
</dbReference>
<dbReference type="GO" id="GO:0000987">
    <property type="term" value="F:cis-regulatory region sequence-specific DNA binding"/>
    <property type="evidence" value="ECO:0007669"/>
    <property type="project" value="InterPro"/>
</dbReference>
<dbReference type="InterPro" id="IPR033897">
    <property type="entry name" value="SRF-like_MADS-box"/>
</dbReference>
<dbReference type="FunFam" id="3.40.1810.10:FF:000018">
    <property type="entry name" value="agamous-like MADS-box protein AGL80"/>
    <property type="match status" value="1"/>
</dbReference>
<dbReference type="Gene3D" id="3.40.1810.10">
    <property type="entry name" value="Transcription factor, MADS-box"/>
    <property type="match status" value="1"/>
</dbReference>
<sequence length="244" mass="28224">MTRKKVKLAYISNDSARKATFKKRKKGLMKKVSELSTLCDVDACAIIYSPYDTQPEVFPSPLGAQRVLAKFKKMPEMEQSKKMVNQESFLRQRIMKVDEQLKKQRKDNREKEMTRVMFQRLTGNGGLQGLSMMDLRDVGWLIDQNLREIHRRIETLKREAQKQVMATPRTGNNSSTEGANVEAMVDQRPTGFEVNVETMQRQQWFMEDLMNPQEHMGFGGDEMNILQFGDHGHNAALWSSPFFP</sequence>
<dbReference type="InterPro" id="IPR002100">
    <property type="entry name" value="TF_MADSbox"/>
</dbReference>
<keyword evidence="2" id="KW-0805">Transcription regulation</keyword>
<keyword evidence="8" id="KW-1185">Reference proteome</keyword>
<proteinExistence type="predicted"/>
<dbReference type="EMBL" id="VOIH02000011">
    <property type="protein sequence ID" value="KAF3433701.1"/>
    <property type="molecule type" value="Genomic_DNA"/>
</dbReference>
<dbReference type="Pfam" id="PF00319">
    <property type="entry name" value="SRF-TF"/>
    <property type="match status" value="1"/>
</dbReference>
<dbReference type="InterPro" id="IPR036879">
    <property type="entry name" value="TF_MADSbox_sf"/>
</dbReference>
<dbReference type="PROSITE" id="PS50066">
    <property type="entry name" value="MADS_BOX_2"/>
    <property type="match status" value="1"/>
</dbReference>
<evidence type="ECO:0000256" key="5">
    <source>
        <dbReference type="ARBA" id="ARBA00023242"/>
    </source>
</evidence>
<comment type="caution">
    <text evidence="7">The sequence shown here is derived from an EMBL/GenBank/DDBJ whole genome shotgun (WGS) entry which is preliminary data.</text>
</comment>
<evidence type="ECO:0000256" key="3">
    <source>
        <dbReference type="ARBA" id="ARBA00023125"/>
    </source>
</evidence>
<name>A0A8K0DNH1_9ROSA</name>
<protein>
    <recommendedName>
        <fullName evidence="6">MADS-box domain-containing protein</fullName>
    </recommendedName>
</protein>
<evidence type="ECO:0000313" key="7">
    <source>
        <dbReference type="EMBL" id="KAF3433701.1"/>
    </source>
</evidence>
<organism evidence="7 8">
    <name type="scientific">Rhamnella rubrinervis</name>
    <dbReference type="NCBI Taxonomy" id="2594499"/>
    <lineage>
        <taxon>Eukaryota</taxon>
        <taxon>Viridiplantae</taxon>
        <taxon>Streptophyta</taxon>
        <taxon>Embryophyta</taxon>
        <taxon>Tracheophyta</taxon>
        <taxon>Spermatophyta</taxon>
        <taxon>Magnoliopsida</taxon>
        <taxon>eudicotyledons</taxon>
        <taxon>Gunneridae</taxon>
        <taxon>Pentapetalae</taxon>
        <taxon>rosids</taxon>
        <taxon>fabids</taxon>
        <taxon>Rosales</taxon>
        <taxon>Rhamnaceae</taxon>
        <taxon>rhamnoid group</taxon>
        <taxon>Rhamneae</taxon>
        <taxon>Rhamnella</taxon>
    </lineage>
</organism>
<dbReference type="GO" id="GO:0046983">
    <property type="term" value="F:protein dimerization activity"/>
    <property type="evidence" value="ECO:0007669"/>
    <property type="project" value="InterPro"/>
</dbReference>
<keyword evidence="4" id="KW-0804">Transcription</keyword>
<dbReference type="AlphaFoldDB" id="A0A8K0DNH1"/>
<evidence type="ECO:0000313" key="8">
    <source>
        <dbReference type="Proteomes" id="UP000796880"/>
    </source>
</evidence>
<comment type="subcellular location">
    <subcellularLocation>
        <location evidence="1">Nucleus</location>
    </subcellularLocation>
</comment>
<gene>
    <name evidence="7" type="ORF">FNV43_RR24804</name>
</gene>
<keyword evidence="5" id="KW-0539">Nucleus</keyword>
<evidence type="ECO:0000256" key="1">
    <source>
        <dbReference type="ARBA" id="ARBA00004123"/>
    </source>
</evidence>
<evidence type="ECO:0000256" key="4">
    <source>
        <dbReference type="ARBA" id="ARBA00023163"/>
    </source>
</evidence>
<feature type="domain" description="MADS-box" evidence="6">
    <location>
        <begin position="1"/>
        <end position="49"/>
    </location>
</feature>
<dbReference type="InterPro" id="IPR050142">
    <property type="entry name" value="MADS-box/MEF2_TF"/>
</dbReference>
<dbReference type="CDD" id="cd00266">
    <property type="entry name" value="MADS_SRF_like"/>
    <property type="match status" value="1"/>
</dbReference>
<dbReference type="SUPFAM" id="SSF55455">
    <property type="entry name" value="SRF-like"/>
    <property type="match status" value="1"/>
</dbReference>
<keyword evidence="3" id="KW-0238">DNA-binding</keyword>
<dbReference type="GO" id="GO:0005634">
    <property type="term" value="C:nucleus"/>
    <property type="evidence" value="ECO:0007669"/>
    <property type="project" value="UniProtKB-SubCell"/>
</dbReference>